<dbReference type="EMBL" id="CCAE010000096">
    <property type="protein sequence ID" value="CDN90569.1"/>
    <property type="molecule type" value="Genomic_DNA"/>
</dbReference>
<accession>A0A1L1PS61</accession>
<name>A0A1L1PS61_HYDIT</name>
<dbReference type="RefSeq" id="WP_156037859.1">
    <property type="nucleotide sequence ID" value="NZ_CCAE010000096.1"/>
</dbReference>
<evidence type="ECO:0000313" key="2">
    <source>
        <dbReference type="Proteomes" id="UP000028878"/>
    </source>
</evidence>
<dbReference type="Proteomes" id="UP000028878">
    <property type="component" value="Unassembled WGS sequence"/>
</dbReference>
<keyword evidence="2" id="KW-1185">Reference proteome</keyword>
<evidence type="ECO:0000313" key="1">
    <source>
        <dbReference type="EMBL" id="CDN90569.1"/>
    </source>
</evidence>
<reference evidence="2" key="1">
    <citation type="submission" date="2014-11" db="EMBL/GenBank/DDBJ databases">
        <title>Draft genome sequence of Hydrogenophaga intermedia S1.</title>
        <authorList>
            <person name="Gan H.M."/>
            <person name="Chew T.H."/>
            <person name="Stolz A."/>
        </authorList>
    </citation>
    <scope>NUCLEOTIDE SEQUENCE [LARGE SCALE GENOMIC DNA]</scope>
    <source>
        <strain evidence="2">S1</strain>
    </source>
</reference>
<protein>
    <submittedName>
        <fullName evidence="1">Uncharacterized protein</fullName>
    </submittedName>
</protein>
<sequence>MSAPPKPYDLVTPDLIEQIEACTPDARHAGLLSLLRSFAASMPVKLVTKRGGDGSHYLARRKVIGRDGTVVHADHKAWLREQLAVDHGDAAVTFSRLSAGGFLLTRCDITLLYIVHDRASDNPADFVQTVVRLEEERVERVAFESSPWGPIRTLSELEEFVEGVPVVDSMRSLVGEPIYRLDSMVDVEEFVSLAEACDARMRDWVRKRQYVVSGSFPRNQAANAPQEVRTHDQMFPGWDKGAPKQRRLFEDWKNSSAGRSGARFCDHWVLSLSDWTDPKNGMRHLSLVPVWTFSQRLAEIDGNQGDCYAHFGSERPVSPS</sequence>
<organism evidence="1 2">
    <name type="scientific">Hydrogenophaga intermedia</name>
    <dbReference type="NCBI Taxonomy" id="65786"/>
    <lineage>
        <taxon>Bacteria</taxon>
        <taxon>Pseudomonadati</taxon>
        <taxon>Pseudomonadota</taxon>
        <taxon>Betaproteobacteria</taxon>
        <taxon>Burkholderiales</taxon>
        <taxon>Comamonadaceae</taxon>
        <taxon>Hydrogenophaga</taxon>
    </lineage>
</organism>
<proteinExistence type="predicted"/>
<dbReference type="AlphaFoldDB" id="A0A1L1PS61"/>
<gene>
    <name evidence="1" type="ORF">BN948_05014</name>
</gene>